<organism evidence="1 2">
    <name type="scientific">Bradyrhizobium ottawaense</name>
    <dbReference type="NCBI Taxonomy" id="931866"/>
    <lineage>
        <taxon>Bacteria</taxon>
        <taxon>Pseudomonadati</taxon>
        <taxon>Pseudomonadota</taxon>
        <taxon>Alphaproteobacteria</taxon>
        <taxon>Hyphomicrobiales</taxon>
        <taxon>Nitrobacteraceae</taxon>
        <taxon>Bradyrhizobium</taxon>
    </lineage>
</organism>
<proteinExistence type="predicted"/>
<reference evidence="1 2" key="1">
    <citation type="submission" date="2024-07" db="EMBL/GenBank/DDBJ databases">
        <title>Genomic Encyclopedia of Type Strains, Phase V (KMG-V): Genome sequencing to study the core and pangenomes of soil and plant-associated prokaryotes.</title>
        <authorList>
            <person name="Whitman W."/>
        </authorList>
    </citation>
    <scope>NUCLEOTIDE SEQUENCE [LARGE SCALE GENOMIC DNA]</scope>
    <source>
        <strain evidence="1 2">USDA 152</strain>
    </source>
</reference>
<sequence length="194" mass="21549">MANLAGLLDPPTHQRFIRLAHLHGRSLKQREIDRFAELGVPALHLGSPWPILVDKVVFEGVFFSFADDLGVLGELAFTIVVFSNAGMIDVAAWQPETERLAVWRGDGFALGERQIHLPNPLAGGLHVFRSPIDWLRASRRGIVIVQPQFARAVLADVPVLVAEDEQHRKELQELFLFSGPQIILPEVASLEDAQ</sequence>
<name>A0ABV4FL61_9BRAD</name>
<evidence type="ECO:0000313" key="2">
    <source>
        <dbReference type="Proteomes" id="UP001565369"/>
    </source>
</evidence>
<dbReference type="EMBL" id="JBGBZJ010000003">
    <property type="protein sequence ID" value="MEY9452318.1"/>
    <property type="molecule type" value="Genomic_DNA"/>
</dbReference>
<gene>
    <name evidence="1" type="ORF">ABIG07_001266</name>
</gene>
<evidence type="ECO:0000313" key="1">
    <source>
        <dbReference type="EMBL" id="MEY9452318.1"/>
    </source>
</evidence>
<keyword evidence="2" id="KW-1185">Reference proteome</keyword>
<accession>A0ABV4FL61</accession>
<protein>
    <submittedName>
        <fullName evidence="1">Uncharacterized protein</fullName>
    </submittedName>
</protein>
<dbReference type="RefSeq" id="WP_370093108.1">
    <property type="nucleotide sequence ID" value="NZ_JBGBZG010000002.1"/>
</dbReference>
<dbReference type="Proteomes" id="UP001565369">
    <property type="component" value="Unassembled WGS sequence"/>
</dbReference>
<comment type="caution">
    <text evidence="1">The sequence shown here is derived from an EMBL/GenBank/DDBJ whole genome shotgun (WGS) entry which is preliminary data.</text>
</comment>